<name>A0AAV4TCM2_CAEEX</name>
<dbReference type="Proteomes" id="UP001054945">
    <property type="component" value="Unassembled WGS sequence"/>
</dbReference>
<evidence type="ECO:0000256" key="1">
    <source>
        <dbReference type="SAM" id="Phobius"/>
    </source>
</evidence>
<reference evidence="2 3" key="1">
    <citation type="submission" date="2021-06" db="EMBL/GenBank/DDBJ databases">
        <title>Caerostris extrusa draft genome.</title>
        <authorList>
            <person name="Kono N."/>
            <person name="Arakawa K."/>
        </authorList>
    </citation>
    <scope>NUCLEOTIDE SEQUENCE [LARGE SCALE GENOMIC DNA]</scope>
</reference>
<proteinExistence type="predicted"/>
<comment type="caution">
    <text evidence="2">The sequence shown here is derived from an EMBL/GenBank/DDBJ whole genome shotgun (WGS) entry which is preliminary data.</text>
</comment>
<sequence length="94" mass="10738">MKKGRDSQHQILWFFLSFIFSTKILLPLLMEILSINLPPKFPAYRDWAILGLLSMVSYRLVVPHPEHEFGVDSSASLLPFILSLRLDTLGLALI</sequence>
<evidence type="ECO:0000313" key="2">
    <source>
        <dbReference type="EMBL" id="GIY42939.1"/>
    </source>
</evidence>
<keyword evidence="1" id="KW-0812">Transmembrane</keyword>
<evidence type="ECO:0000313" key="3">
    <source>
        <dbReference type="Proteomes" id="UP001054945"/>
    </source>
</evidence>
<keyword evidence="3" id="KW-1185">Reference proteome</keyword>
<dbReference type="EMBL" id="BPLR01010910">
    <property type="protein sequence ID" value="GIY42939.1"/>
    <property type="molecule type" value="Genomic_DNA"/>
</dbReference>
<protein>
    <submittedName>
        <fullName evidence="2">Uncharacterized protein</fullName>
    </submittedName>
</protein>
<accession>A0AAV4TCM2</accession>
<organism evidence="2 3">
    <name type="scientific">Caerostris extrusa</name>
    <name type="common">Bark spider</name>
    <name type="synonym">Caerostris bankana</name>
    <dbReference type="NCBI Taxonomy" id="172846"/>
    <lineage>
        <taxon>Eukaryota</taxon>
        <taxon>Metazoa</taxon>
        <taxon>Ecdysozoa</taxon>
        <taxon>Arthropoda</taxon>
        <taxon>Chelicerata</taxon>
        <taxon>Arachnida</taxon>
        <taxon>Araneae</taxon>
        <taxon>Araneomorphae</taxon>
        <taxon>Entelegynae</taxon>
        <taxon>Araneoidea</taxon>
        <taxon>Araneidae</taxon>
        <taxon>Caerostris</taxon>
    </lineage>
</organism>
<keyword evidence="1" id="KW-1133">Transmembrane helix</keyword>
<gene>
    <name evidence="2" type="primary">AVEN_264297_1</name>
    <name evidence="2" type="ORF">CEXT_308341</name>
</gene>
<keyword evidence="1" id="KW-0472">Membrane</keyword>
<dbReference type="AlphaFoldDB" id="A0AAV4TCM2"/>
<feature type="transmembrane region" description="Helical" evidence="1">
    <location>
        <begin position="12"/>
        <end position="30"/>
    </location>
</feature>